<dbReference type="RefSeq" id="WP_112637160.1">
    <property type="nucleotide sequence ID" value="NZ_CP050899.1"/>
</dbReference>
<evidence type="ECO:0000256" key="2">
    <source>
        <dbReference type="ARBA" id="ARBA00010270"/>
    </source>
</evidence>
<keyword evidence="4" id="KW-1003">Cell membrane</keyword>
<dbReference type="GO" id="GO:0016020">
    <property type="term" value="C:membrane"/>
    <property type="evidence" value="ECO:0007669"/>
    <property type="project" value="UniProtKB-SubCell"/>
</dbReference>
<evidence type="ECO:0000313" key="9">
    <source>
        <dbReference type="Proteomes" id="UP000500870"/>
    </source>
</evidence>
<feature type="region of interest" description="Disordered" evidence="7">
    <location>
        <begin position="169"/>
        <end position="188"/>
    </location>
</feature>
<gene>
    <name evidence="8" type="ORF">FOB41_22530</name>
</gene>
<evidence type="ECO:0000256" key="3">
    <source>
        <dbReference type="ARBA" id="ARBA00020552"/>
    </source>
</evidence>
<dbReference type="Proteomes" id="UP000500870">
    <property type="component" value="Chromosome 3"/>
</dbReference>
<organism evidence="8 9">
    <name type="scientific">Agrobacterium pusense</name>
    <dbReference type="NCBI Taxonomy" id="648995"/>
    <lineage>
        <taxon>Bacteria</taxon>
        <taxon>Pseudomonadati</taxon>
        <taxon>Pseudomonadota</taxon>
        <taxon>Alphaproteobacteria</taxon>
        <taxon>Hyphomicrobiales</taxon>
        <taxon>Rhizobiaceae</taxon>
        <taxon>Rhizobium/Agrobacterium group</taxon>
        <taxon>Agrobacterium</taxon>
    </lineage>
</organism>
<accession>A0A6H0ZSV5</accession>
<keyword evidence="5" id="KW-0430">Lectin</keyword>
<evidence type="ECO:0000256" key="4">
    <source>
        <dbReference type="ARBA" id="ARBA00022475"/>
    </source>
</evidence>
<evidence type="ECO:0000256" key="7">
    <source>
        <dbReference type="SAM" id="MobiDB-lite"/>
    </source>
</evidence>
<sequence>MQNVIVGSLLFLCSLPVVGGGMRIASDLRSQSQPPVILDVNEEPLWTTQVKRVDPNEQAYERLPADVDDALLASNDVPRSKPSIEDSGLPLGKATGIDVAEHKSDEWCSRKYRSYVKADKSYQPFSGGPRRRCVPPIDLVETEKRPQIASLNDDHVAWCMSRYRSYQPEDNSYQPFSGPRRKCQSRLETPDQRYRTTLLAQQVPN</sequence>
<dbReference type="InterPro" id="IPR012413">
    <property type="entry name" value="BA14K"/>
</dbReference>
<evidence type="ECO:0000256" key="6">
    <source>
        <dbReference type="ARBA" id="ARBA00025321"/>
    </source>
</evidence>
<dbReference type="GO" id="GO:0030246">
    <property type="term" value="F:carbohydrate binding"/>
    <property type="evidence" value="ECO:0007669"/>
    <property type="project" value="UniProtKB-KW"/>
</dbReference>
<dbReference type="AlphaFoldDB" id="A0A6H0ZSV5"/>
<keyword evidence="4" id="KW-0472">Membrane</keyword>
<comment type="subcellular location">
    <subcellularLocation>
        <location evidence="1">Membrane</location>
        <topology evidence="1">Single-pass membrane protein</topology>
    </subcellularLocation>
</comment>
<proteinExistence type="inferred from homology"/>
<evidence type="ECO:0000313" key="8">
    <source>
        <dbReference type="EMBL" id="QIX23922.1"/>
    </source>
</evidence>
<protein>
    <recommendedName>
        <fullName evidence="3">Lectin-like protein BA14k</fullName>
    </recommendedName>
</protein>
<name>A0A6H0ZSV5_9HYPH</name>
<comment type="function">
    <text evidence="6">Has immunoglobulin-binding and hemagglutination properties, and can bind to mannose. Essential for virulence. May be involved in LPS biosynthesis or polysaccharide transport.</text>
</comment>
<reference evidence="8 9" key="1">
    <citation type="submission" date="2020-04" db="EMBL/GenBank/DDBJ databases">
        <title>FDA dAtabase for Regulatory Grade micrObial Sequences (FDA-ARGOS): Supporting development and validation of Infectious Disease Dx tests.</title>
        <authorList>
            <person name="Sciortino C."/>
            <person name="Tallon L."/>
            <person name="Sadzewicz L."/>
            <person name="Vavikolanu K."/>
            <person name="Mehta A."/>
            <person name="Aluvathingal J."/>
            <person name="Nadendla S."/>
            <person name="Nandy P."/>
            <person name="Geyer C."/>
            <person name="Yan Y."/>
            <person name="Sichtig H."/>
        </authorList>
    </citation>
    <scope>NUCLEOTIDE SEQUENCE [LARGE SCALE GENOMIC DNA]</scope>
    <source>
        <strain evidence="8 9">FDAARGOS_633</strain>
    </source>
</reference>
<dbReference type="Pfam" id="PF07886">
    <property type="entry name" value="BA14K"/>
    <property type="match status" value="2"/>
</dbReference>
<evidence type="ECO:0000256" key="5">
    <source>
        <dbReference type="ARBA" id="ARBA00022734"/>
    </source>
</evidence>
<comment type="similarity">
    <text evidence="2">Belongs to the BA14k family.</text>
</comment>
<evidence type="ECO:0000256" key="1">
    <source>
        <dbReference type="ARBA" id="ARBA00004167"/>
    </source>
</evidence>
<dbReference type="EMBL" id="CP050899">
    <property type="protein sequence ID" value="QIX23922.1"/>
    <property type="molecule type" value="Genomic_DNA"/>
</dbReference>